<comment type="caution">
    <text evidence="11">The sequence shown here is derived from an EMBL/GenBank/DDBJ whole genome shotgun (WGS) entry which is preliminary data.</text>
</comment>
<evidence type="ECO:0000256" key="8">
    <source>
        <dbReference type="ARBA" id="ARBA00035655"/>
    </source>
</evidence>
<feature type="transmembrane region" description="Helical" evidence="10">
    <location>
        <begin position="440"/>
        <end position="462"/>
    </location>
</feature>
<keyword evidence="5 10" id="KW-0812">Transmembrane</keyword>
<feature type="transmembrane region" description="Helical" evidence="10">
    <location>
        <begin position="176"/>
        <end position="195"/>
    </location>
</feature>
<gene>
    <name evidence="11" type="ORF">OS242_01700</name>
</gene>
<keyword evidence="2" id="KW-0813">Transport</keyword>
<dbReference type="RefSeq" id="WP_267149924.1">
    <property type="nucleotide sequence ID" value="NZ_JAPMLT010000001.1"/>
</dbReference>
<organism evidence="11 12">
    <name type="scientific">Tumebacillus lacus</name>
    <dbReference type="NCBI Taxonomy" id="2995335"/>
    <lineage>
        <taxon>Bacteria</taxon>
        <taxon>Bacillati</taxon>
        <taxon>Bacillota</taxon>
        <taxon>Bacilli</taxon>
        <taxon>Bacillales</taxon>
        <taxon>Alicyclobacillaceae</taxon>
        <taxon>Tumebacillus</taxon>
    </lineage>
</organism>
<feature type="transmembrane region" description="Helical" evidence="10">
    <location>
        <begin position="277"/>
        <end position="295"/>
    </location>
</feature>
<keyword evidence="6 10" id="KW-1133">Transmembrane helix</keyword>
<sequence length="494" mass="53432">MDENHNCVITKYIIIHSKAYSPAIFPSPSQYTVLSKEVTHHMFTRYWNPYLAMILAGVLAALYFGITGTVWAVTGEFTRYGGHLLHAVGIDTSGWAYFNLVSMNGTPLTRTDGWIVIGMLGGALMTVLLSRSFKIRMPQQKRRLVQGFIGGIIAGFGARLALGCNLAAFFTGVPQFSFHAWIFMFATAVGTYLGVKVVNTRWWRGRPNLKKVTATKKAFATDGTTKTNLTNSTPHPTTAITHTTIQPNTDSRTSQTCTSQSRTPQSRTPQSRSIQPILGTIVAVLLTALAVFYFATARPMLGVALLAGVGFGVLIERGQICFTSAFRDLWISGRAVMTKAIAVGMAVSVVLTFLFLYTGSTALIKIAAPGTLVGGLLFGLGIVLAGGCETGMMYRMMEGQVLFLVVGIGNVLGATLLAYGWDHLGIAALLVAGWQPINLISSWGAAWALIGTLAMLGIWYALAHWWEKQYRYGRGLKIGGGEKGEATNAKEVYS</sequence>
<evidence type="ECO:0000256" key="2">
    <source>
        <dbReference type="ARBA" id="ARBA00022448"/>
    </source>
</evidence>
<feature type="compositionally biased region" description="Polar residues" evidence="9">
    <location>
        <begin position="223"/>
        <end position="232"/>
    </location>
</feature>
<keyword evidence="7 10" id="KW-0472">Membrane</keyword>
<evidence type="ECO:0000313" key="12">
    <source>
        <dbReference type="Proteomes" id="UP001208017"/>
    </source>
</evidence>
<accession>A0ABT3X1V3</accession>
<evidence type="ECO:0000256" key="4">
    <source>
        <dbReference type="ARBA" id="ARBA00022519"/>
    </source>
</evidence>
<dbReference type="Proteomes" id="UP001208017">
    <property type="component" value="Unassembled WGS sequence"/>
</dbReference>
<evidence type="ECO:0000256" key="5">
    <source>
        <dbReference type="ARBA" id="ARBA00022692"/>
    </source>
</evidence>
<feature type="transmembrane region" description="Helical" evidence="10">
    <location>
        <begin position="145"/>
        <end position="170"/>
    </location>
</feature>
<evidence type="ECO:0000256" key="3">
    <source>
        <dbReference type="ARBA" id="ARBA00022475"/>
    </source>
</evidence>
<feature type="region of interest" description="Disordered" evidence="9">
    <location>
        <begin position="223"/>
        <end position="272"/>
    </location>
</feature>
<feature type="transmembrane region" description="Helical" evidence="10">
    <location>
        <begin position="400"/>
        <end position="420"/>
    </location>
</feature>
<comment type="similarity">
    <text evidence="8">Belongs to the TsuA/YedE (TC 9.B.102) family.</text>
</comment>
<name>A0ABT3X1V3_9BACL</name>
<feature type="transmembrane region" description="Helical" evidence="10">
    <location>
        <begin position="340"/>
        <end position="360"/>
    </location>
</feature>
<dbReference type="InterPro" id="IPR007272">
    <property type="entry name" value="Sulf_transp_TsuA/YedE"/>
</dbReference>
<dbReference type="Pfam" id="PF04143">
    <property type="entry name" value="Sulf_transp"/>
    <property type="match status" value="2"/>
</dbReference>
<keyword evidence="3" id="KW-1003">Cell membrane</keyword>
<feature type="transmembrane region" description="Helical" evidence="10">
    <location>
        <begin position="366"/>
        <end position="388"/>
    </location>
</feature>
<evidence type="ECO:0000256" key="6">
    <source>
        <dbReference type="ARBA" id="ARBA00022989"/>
    </source>
</evidence>
<dbReference type="PANTHER" id="PTHR30574">
    <property type="entry name" value="INNER MEMBRANE PROTEIN YEDE"/>
    <property type="match status" value="1"/>
</dbReference>
<dbReference type="EMBL" id="JAPMLT010000001">
    <property type="protein sequence ID" value="MCX7568684.1"/>
    <property type="molecule type" value="Genomic_DNA"/>
</dbReference>
<feature type="compositionally biased region" description="Low complexity" evidence="9">
    <location>
        <begin position="233"/>
        <end position="272"/>
    </location>
</feature>
<evidence type="ECO:0000256" key="1">
    <source>
        <dbReference type="ARBA" id="ARBA00004429"/>
    </source>
</evidence>
<comment type="subcellular location">
    <subcellularLocation>
        <location evidence="1">Cell inner membrane</location>
        <topology evidence="1">Multi-pass membrane protein</topology>
    </subcellularLocation>
</comment>
<evidence type="ECO:0000256" key="10">
    <source>
        <dbReference type="SAM" id="Phobius"/>
    </source>
</evidence>
<keyword evidence="12" id="KW-1185">Reference proteome</keyword>
<feature type="transmembrane region" description="Helical" evidence="10">
    <location>
        <begin position="301"/>
        <end position="320"/>
    </location>
</feature>
<feature type="transmembrane region" description="Helical" evidence="10">
    <location>
        <begin position="113"/>
        <end position="133"/>
    </location>
</feature>
<reference evidence="11 12" key="1">
    <citation type="submission" date="2022-11" db="EMBL/GenBank/DDBJ databases">
        <title>Study of microbial diversity in lake waters.</title>
        <authorList>
            <person name="Zhang J."/>
        </authorList>
    </citation>
    <scope>NUCLEOTIDE SEQUENCE [LARGE SCALE GENOMIC DNA]</scope>
    <source>
        <strain evidence="11 12">DT12</strain>
    </source>
</reference>
<dbReference type="PANTHER" id="PTHR30574:SF1">
    <property type="entry name" value="SULPHUR TRANSPORT DOMAIN-CONTAINING PROTEIN"/>
    <property type="match status" value="1"/>
</dbReference>
<feature type="transmembrane region" description="Helical" evidence="10">
    <location>
        <begin position="50"/>
        <end position="73"/>
    </location>
</feature>
<evidence type="ECO:0000256" key="9">
    <source>
        <dbReference type="SAM" id="MobiDB-lite"/>
    </source>
</evidence>
<protein>
    <submittedName>
        <fullName evidence="11">YeeE/YedE thiosulfate transporter family protein</fullName>
    </submittedName>
</protein>
<evidence type="ECO:0000256" key="7">
    <source>
        <dbReference type="ARBA" id="ARBA00023136"/>
    </source>
</evidence>
<evidence type="ECO:0000313" key="11">
    <source>
        <dbReference type="EMBL" id="MCX7568684.1"/>
    </source>
</evidence>
<proteinExistence type="inferred from homology"/>
<keyword evidence="4" id="KW-0997">Cell inner membrane</keyword>